<dbReference type="InParanoid" id="A0A0D0DIM2"/>
<dbReference type="EMBL" id="KN825807">
    <property type="protein sequence ID" value="KIK81394.1"/>
    <property type="molecule type" value="Genomic_DNA"/>
</dbReference>
<gene>
    <name evidence="1" type="ORF">PAXRUDRAFT_832888</name>
</gene>
<name>A0A0D0DIM2_9AGAM</name>
<sequence length="73" mass="8231">MAALPVAHAWYSQAPSLEVTYLCDQVKACERVLSFPYLSMVAYVFVLIARSLDEPVWGIYYWATSNHTPASCK</sequence>
<evidence type="ECO:0000313" key="2">
    <source>
        <dbReference type="Proteomes" id="UP000054538"/>
    </source>
</evidence>
<protein>
    <submittedName>
        <fullName evidence="1">Uncharacterized protein</fullName>
    </submittedName>
</protein>
<dbReference type="HOGENOM" id="CLU_2705595_0_0_1"/>
<reference evidence="2" key="2">
    <citation type="submission" date="2015-01" db="EMBL/GenBank/DDBJ databases">
        <title>Evolutionary Origins and Diversification of the Mycorrhizal Mutualists.</title>
        <authorList>
            <consortium name="DOE Joint Genome Institute"/>
            <consortium name="Mycorrhizal Genomics Consortium"/>
            <person name="Kohler A."/>
            <person name="Kuo A."/>
            <person name="Nagy L.G."/>
            <person name="Floudas D."/>
            <person name="Copeland A."/>
            <person name="Barry K.W."/>
            <person name="Cichocki N."/>
            <person name="Veneault-Fourrey C."/>
            <person name="LaButti K."/>
            <person name="Lindquist E.A."/>
            <person name="Lipzen A."/>
            <person name="Lundell T."/>
            <person name="Morin E."/>
            <person name="Murat C."/>
            <person name="Riley R."/>
            <person name="Ohm R."/>
            <person name="Sun H."/>
            <person name="Tunlid A."/>
            <person name="Henrissat B."/>
            <person name="Grigoriev I.V."/>
            <person name="Hibbett D.S."/>
            <person name="Martin F."/>
        </authorList>
    </citation>
    <scope>NUCLEOTIDE SEQUENCE [LARGE SCALE GENOMIC DNA]</scope>
    <source>
        <strain evidence="2">Ve08.2h10</strain>
    </source>
</reference>
<keyword evidence="2" id="KW-1185">Reference proteome</keyword>
<reference evidence="1 2" key="1">
    <citation type="submission" date="2014-04" db="EMBL/GenBank/DDBJ databases">
        <authorList>
            <consortium name="DOE Joint Genome Institute"/>
            <person name="Kuo A."/>
            <person name="Kohler A."/>
            <person name="Jargeat P."/>
            <person name="Nagy L.G."/>
            <person name="Floudas D."/>
            <person name="Copeland A."/>
            <person name="Barry K.W."/>
            <person name="Cichocki N."/>
            <person name="Veneault-Fourrey C."/>
            <person name="LaButti K."/>
            <person name="Lindquist E.A."/>
            <person name="Lipzen A."/>
            <person name="Lundell T."/>
            <person name="Morin E."/>
            <person name="Murat C."/>
            <person name="Sun H."/>
            <person name="Tunlid A."/>
            <person name="Henrissat B."/>
            <person name="Grigoriev I.V."/>
            <person name="Hibbett D.S."/>
            <person name="Martin F."/>
            <person name="Nordberg H.P."/>
            <person name="Cantor M.N."/>
            <person name="Hua S.X."/>
        </authorList>
    </citation>
    <scope>NUCLEOTIDE SEQUENCE [LARGE SCALE GENOMIC DNA]</scope>
    <source>
        <strain evidence="1 2">Ve08.2h10</strain>
    </source>
</reference>
<dbReference type="Proteomes" id="UP000054538">
    <property type="component" value="Unassembled WGS sequence"/>
</dbReference>
<organism evidence="1 2">
    <name type="scientific">Paxillus rubicundulus Ve08.2h10</name>
    <dbReference type="NCBI Taxonomy" id="930991"/>
    <lineage>
        <taxon>Eukaryota</taxon>
        <taxon>Fungi</taxon>
        <taxon>Dikarya</taxon>
        <taxon>Basidiomycota</taxon>
        <taxon>Agaricomycotina</taxon>
        <taxon>Agaricomycetes</taxon>
        <taxon>Agaricomycetidae</taxon>
        <taxon>Boletales</taxon>
        <taxon>Paxilineae</taxon>
        <taxon>Paxillaceae</taxon>
        <taxon>Paxillus</taxon>
    </lineage>
</organism>
<accession>A0A0D0DIM2</accession>
<evidence type="ECO:0000313" key="1">
    <source>
        <dbReference type="EMBL" id="KIK81394.1"/>
    </source>
</evidence>
<dbReference type="AlphaFoldDB" id="A0A0D0DIM2"/>
<proteinExistence type="predicted"/>